<dbReference type="Proteomes" id="UP000462014">
    <property type="component" value="Unassembled WGS sequence"/>
</dbReference>
<keyword evidence="3" id="KW-1185">Reference proteome</keyword>
<dbReference type="InterPro" id="IPR051606">
    <property type="entry name" value="Polyketide_Oxido-like"/>
</dbReference>
<sequence>MRITIFGGSGETGLLVIKKALAEGHSVTAFARTPSKIAFQNEKLTVVKGELDEADKIEAAVKDADAVISVLGPTGKTKGQAISVGIKNIITAMEKHAVKRLIATATPSSKDSHDKFQLSFNIAVFMVQNLMKDVYNDIITLGENITQSRLDWTLLRLPMLSSKPATGKINIGYTGDGKVKLFSLTREDLAVLLIQQLDNKEYIKKAPVVSN</sequence>
<dbReference type="GO" id="GO:0042602">
    <property type="term" value="F:riboflavin reductase (NADPH) activity"/>
    <property type="evidence" value="ECO:0007669"/>
    <property type="project" value="TreeGrafter"/>
</dbReference>
<dbReference type="SUPFAM" id="SSF51735">
    <property type="entry name" value="NAD(P)-binding Rossmann-fold domains"/>
    <property type="match status" value="1"/>
</dbReference>
<evidence type="ECO:0000259" key="1">
    <source>
        <dbReference type="Pfam" id="PF13460"/>
    </source>
</evidence>
<feature type="domain" description="NAD(P)-binding" evidence="1">
    <location>
        <begin position="7"/>
        <end position="199"/>
    </location>
</feature>
<dbReference type="RefSeq" id="WP_157569109.1">
    <property type="nucleotide sequence ID" value="NZ_WPIK01000019.1"/>
</dbReference>
<evidence type="ECO:0000313" key="2">
    <source>
        <dbReference type="EMBL" id="MVN23150.1"/>
    </source>
</evidence>
<proteinExistence type="predicted"/>
<organism evidence="2 3">
    <name type="scientific">Mucilaginibacter arboris</name>
    <dbReference type="NCBI Taxonomy" id="2682090"/>
    <lineage>
        <taxon>Bacteria</taxon>
        <taxon>Pseudomonadati</taxon>
        <taxon>Bacteroidota</taxon>
        <taxon>Sphingobacteriia</taxon>
        <taxon>Sphingobacteriales</taxon>
        <taxon>Sphingobacteriaceae</taxon>
        <taxon>Mucilaginibacter</taxon>
    </lineage>
</organism>
<dbReference type="InterPro" id="IPR036291">
    <property type="entry name" value="NAD(P)-bd_dom_sf"/>
</dbReference>
<dbReference type="Pfam" id="PF13460">
    <property type="entry name" value="NAD_binding_10"/>
    <property type="match status" value="1"/>
</dbReference>
<comment type="caution">
    <text evidence="2">The sequence shown here is derived from an EMBL/GenBank/DDBJ whole genome shotgun (WGS) entry which is preliminary data.</text>
</comment>
<dbReference type="AlphaFoldDB" id="A0A7K1T1J6"/>
<name>A0A7K1T1J6_9SPHI</name>
<dbReference type="PANTHER" id="PTHR43355:SF2">
    <property type="entry name" value="FLAVIN REDUCTASE (NADPH)"/>
    <property type="match status" value="1"/>
</dbReference>
<dbReference type="GO" id="GO:0004074">
    <property type="term" value="F:biliverdin reductase [NAD(P)H] activity"/>
    <property type="evidence" value="ECO:0007669"/>
    <property type="project" value="TreeGrafter"/>
</dbReference>
<dbReference type="PANTHER" id="PTHR43355">
    <property type="entry name" value="FLAVIN REDUCTASE (NADPH)"/>
    <property type="match status" value="1"/>
</dbReference>
<dbReference type="Gene3D" id="3.40.50.720">
    <property type="entry name" value="NAD(P)-binding Rossmann-like Domain"/>
    <property type="match status" value="1"/>
</dbReference>
<accession>A0A7K1T1J6</accession>
<evidence type="ECO:0000313" key="3">
    <source>
        <dbReference type="Proteomes" id="UP000462014"/>
    </source>
</evidence>
<dbReference type="InterPro" id="IPR016040">
    <property type="entry name" value="NAD(P)-bd_dom"/>
</dbReference>
<protein>
    <submittedName>
        <fullName evidence="2">NAD(P)H-binding protein</fullName>
    </submittedName>
</protein>
<reference evidence="2 3" key="1">
    <citation type="submission" date="2019-12" db="EMBL/GenBank/DDBJ databases">
        <title>Mucilaginibacter sp. HMF7410 genome sequencing and assembly.</title>
        <authorList>
            <person name="Kang H."/>
            <person name="Cha I."/>
            <person name="Kim H."/>
            <person name="Joh K."/>
        </authorList>
    </citation>
    <scope>NUCLEOTIDE SEQUENCE [LARGE SCALE GENOMIC DNA]</scope>
    <source>
        <strain evidence="2 3">HMF7410</strain>
    </source>
</reference>
<dbReference type="EMBL" id="WPIK01000019">
    <property type="protein sequence ID" value="MVN23150.1"/>
    <property type="molecule type" value="Genomic_DNA"/>
</dbReference>
<gene>
    <name evidence="2" type="ORF">GO621_16625</name>
</gene>